<feature type="transmembrane region" description="Helical" evidence="1">
    <location>
        <begin position="235"/>
        <end position="253"/>
    </location>
</feature>
<feature type="transmembrane region" description="Helical" evidence="1">
    <location>
        <begin position="212"/>
        <end position="229"/>
    </location>
</feature>
<keyword evidence="1" id="KW-1133">Transmembrane helix</keyword>
<evidence type="ECO:0000256" key="1">
    <source>
        <dbReference type="SAM" id="Phobius"/>
    </source>
</evidence>
<organism evidence="2 3">
    <name type="scientific">Desulfonispora thiosulfatigenes DSM 11270</name>
    <dbReference type="NCBI Taxonomy" id="656914"/>
    <lineage>
        <taxon>Bacteria</taxon>
        <taxon>Bacillati</taxon>
        <taxon>Bacillota</taxon>
        <taxon>Clostridia</taxon>
        <taxon>Eubacteriales</taxon>
        <taxon>Peptococcaceae</taxon>
        <taxon>Desulfonispora</taxon>
    </lineage>
</organism>
<dbReference type="EMBL" id="FWWT01000016">
    <property type="protein sequence ID" value="SMB88758.1"/>
    <property type="molecule type" value="Genomic_DNA"/>
</dbReference>
<proteinExistence type="predicted"/>
<dbReference type="AlphaFoldDB" id="A0A1W1V5W9"/>
<evidence type="ECO:0000313" key="2">
    <source>
        <dbReference type="EMBL" id="SMB88758.1"/>
    </source>
</evidence>
<reference evidence="2 3" key="1">
    <citation type="submission" date="2017-04" db="EMBL/GenBank/DDBJ databases">
        <authorList>
            <person name="Afonso C.L."/>
            <person name="Miller P.J."/>
            <person name="Scott M.A."/>
            <person name="Spackman E."/>
            <person name="Goraichik I."/>
            <person name="Dimitrov K.M."/>
            <person name="Suarez D.L."/>
            <person name="Swayne D.E."/>
        </authorList>
    </citation>
    <scope>NUCLEOTIDE SEQUENCE [LARGE SCALE GENOMIC DNA]</scope>
    <source>
        <strain evidence="2 3">DSM 11270</strain>
    </source>
</reference>
<name>A0A1W1V5W9_DESTI</name>
<feature type="transmembrane region" description="Helical" evidence="1">
    <location>
        <begin position="156"/>
        <end position="176"/>
    </location>
</feature>
<feature type="transmembrane region" description="Helical" evidence="1">
    <location>
        <begin position="83"/>
        <end position="107"/>
    </location>
</feature>
<feature type="transmembrane region" description="Helical" evidence="1">
    <location>
        <begin position="50"/>
        <end position="71"/>
    </location>
</feature>
<keyword evidence="1" id="KW-0812">Transmembrane</keyword>
<keyword evidence="1" id="KW-0472">Membrane</keyword>
<protein>
    <submittedName>
        <fullName evidence="2">Uncharacterized protein</fullName>
    </submittedName>
</protein>
<keyword evidence="3" id="KW-1185">Reference proteome</keyword>
<accession>A0A1W1V5W9</accession>
<feature type="transmembrane region" description="Helical" evidence="1">
    <location>
        <begin position="20"/>
        <end position="38"/>
    </location>
</feature>
<dbReference type="Proteomes" id="UP000192731">
    <property type="component" value="Unassembled WGS sequence"/>
</dbReference>
<sequence>MIKLKEFIENEYGSKKMKLQNLWICFFLVPLIPYINWVINKNTYGFILDFASKCVIYFIISTIILILSATLFSNGNDNKFVKFLLTIIVCISWVTTFSFLIPIGLLLKFNQFLEILSRFKLDEIKLVVYMVSSTISLLIITIYLGVAIPLYSIIDLYFSVSYIFLLLLMVLFILSFNTMSKWMYKFYIITTKSYHSKRQFLQAYFQNYKEKNIVLFLIFLLATLYIYSQKNQDDIMQASTASIATIILLDALIDKWKNKFHKTDMEYRFVEFLSMDIQIINSQVESSNFTNINLKLKPNDHIELMRHLSITTTNRSFKKIIGIYETLISEYQPYDRFTENIFDLESKIIAYIIRCN</sequence>
<gene>
    <name evidence="2" type="ORF">SAMN00017405_0523</name>
</gene>
<feature type="transmembrane region" description="Helical" evidence="1">
    <location>
        <begin position="127"/>
        <end position="150"/>
    </location>
</feature>
<evidence type="ECO:0000313" key="3">
    <source>
        <dbReference type="Proteomes" id="UP000192731"/>
    </source>
</evidence>